<dbReference type="GO" id="GO:0009231">
    <property type="term" value="P:riboflavin biosynthetic process"/>
    <property type="evidence" value="ECO:0007669"/>
    <property type="project" value="InterPro"/>
</dbReference>
<sequence>MIVATSIHELRDAIAESVVTIGNFDGVHLGHQKLIGMTCAKAKTRGASSVVVTFDPHPLRVLVGPQTPPFITLTDQKLELIRQHGAEAALVIPFTRELAALSPEEFVKTYLVDALHVRELVIGYDYHMGKGRTGDYKTLQGLGEKFDFQVFRLDPVTHDGAVVSSTRIRDMVQAGRVWEARPLLSRFYQVSGEVVHGMKRGGDLLGFPTANLKLVDELVPKRGVYAVWVELDGHCLPGVANIGTNPTFGNDAVSVEPHILDYSGDLYGRRIRVHFVQRLRDEKKFSGLDELKARIAEDVRLGRTILRSPEAQPERPCTCPGPATAASPDGPEVRA</sequence>
<dbReference type="InterPro" id="IPR014729">
    <property type="entry name" value="Rossmann-like_a/b/a_fold"/>
</dbReference>
<dbReference type="NCBIfam" id="NF004160">
    <property type="entry name" value="PRK05627.1-3"/>
    <property type="match status" value="1"/>
</dbReference>
<evidence type="ECO:0000256" key="2">
    <source>
        <dbReference type="ARBA" id="ARBA00004726"/>
    </source>
</evidence>
<dbReference type="RefSeq" id="WP_078715841.1">
    <property type="nucleotide sequence ID" value="NZ_FUYC01000001.1"/>
</dbReference>
<proteinExistence type="inferred from homology"/>
<dbReference type="SMART" id="SM00904">
    <property type="entry name" value="Flavokinase"/>
    <property type="match status" value="1"/>
</dbReference>
<dbReference type="AlphaFoldDB" id="A0A1T4W5Q8"/>
<dbReference type="Pfam" id="PF06574">
    <property type="entry name" value="FAD_syn"/>
    <property type="match status" value="1"/>
</dbReference>
<evidence type="ECO:0000256" key="15">
    <source>
        <dbReference type="PIRNR" id="PIRNR004491"/>
    </source>
</evidence>
<dbReference type="Gene3D" id="3.40.50.620">
    <property type="entry name" value="HUPs"/>
    <property type="match status" value="1"/>
</dbReference>
<dbReference type="InterPro" id="IPR023468">
    <property type="entry name" value="Riboflavin_kinase"/>
</dbReference>
<dbReference type="NCBIfam" id="TIGR00083">
    <property type="entry name" value="ribF"/>
    <property type="match status" value="1"/>
</dbReference>
<keyword evidence="19" id="KW-1185">Reference proteome</keyword>
<keyword evidence="6 15" id="KW-0808">Transferase</keyword>
<evidence type="ECO:0000256" key="10">
    <source>
        <dbReference type="ARBA" id="ARBA00022827"/>
    </source>
</evidence>
<evidence type="ECO:0000256" key="8">
    <source>
        <dbReference type="ARBA" id="ARBA00022741"/>
    </source>
</evidence>
<evidence type="ECO:0000256" key="12">
    <source>
        <dbReference type="ARBA" id="ARBA00023268"/>
    </source>
</evidence>
<dbReference type="FunFam" id="2.40.30.30:FF:000003">
    <property type="entry name" value="Riboflavin biosynthesis protein"/>
    <property type="match status" value="1"/>
</dbReference>
<dbReference type="InterPro" id="IPR015864">
    <property type="entry name" value="FAD_synthase"/>
</dbReference>
<evidence type="ECO:0000313" key="18">
    <source>
        <dbReference type="EMBL" id="SKA72041.1"/>
    </source>
</evidence>
<keyword evidence="4 15" id="KW-0285">Flavoprotein</keyword>
<comment type="pathway">
    <text evidence="3 15">Cofactor biosynthesis; FMN biosynthesis; FMN from riboflavin (ATP route): step 1/1.</text>
</comment>
<dbReference type="GO" id="GO:0009398">
    <property type="term" value="P:FMN biosynthetic process"/>
    <property type="evidence" value="ECO:0007669"/>
    <property type="project" value="UniProtKB-UniRule"/>
</dbReference>
<dbReference type="PANTHER" id="PTHR22749:SF6">
    <property type="entry name" value="RIBOFLAVIN KINASE"/>
    <property type="match status" value="1"/>
</dbReference>
<dbReference type="EMBL" id="FUYC01000001">
    <property type="protein sequence ID" value="SKA72041.1"/>
    <property type="molecule type" value="Genomic_DNA"/>
</dbReference>
<evidence type="ECO:0000256" key="4">
    <source>
        <dbReference type="ARBA" id="ARBA00022630"/>
    </source>
</evidence>
<evidence type="ECO:0000256" key="13">
    <source>
        <dbReference type="ARBA" id="ARBA00047880"/>
    </source>
</evidence>
<dbReference type="SUPFAM" id="SSF82114">
    <property type="entry name" value="Riboflavin kinase-like"/>
    <property type="match status" value="1"/>
</dbReference>
<dbReference type="EC" id="2.7.1.26" evidence="15"/>
<keyword evidence="9 15" id="KW-0418">Kinase</keyword>
<dbReference type="InterPro" id="IPR002606">
    <property type="entry name" value="Riboflavin_kinase_bac"/>
</dbReference>
<dbReference type="InterPro" id="IPR023465">
    <property type="entry name" value="Riboflavin_kinase_dom_sf"/>
</dbReference>
<evidence type="ECO:0000256" key="11">
    <source>
        <dbReference type="ARBA" id="ARBA00022840"/>
    </source>
</evidence>
<evidence type="ECO:0000256" key="9">
    <source>
        <dbReference type="ARBA" id="ARBA00022777"/>
    </source>
</evidence>
<evidence type="ECO:0000259" key="17">
    <source>
        <dbReference type="SMART" id="SM00904"/>
    </source>
</evidence>
<keyword evidence="8 15" id="KW-0547">Nucleotide-binding</keyword>
<evidence type="ECO:0000313" key="19">
    <source>
        <dbReference type="Proteomes" id="UP000190027"/>
    </source>
</evidence>
<dbReference type="Gene3D" id="2.40.30.30">
    <property type="entry name" value="Riboflavin kinase-like"/>
    <property type="match status" value="1"/>
</dbReference>
<dbReference type="OrthoDB" id="9803667at2"/>
<evidence type="ECO:0000256" key="1">
    <source>
        <dbReference type="ARBA" id="ARBA00002121"/>
    </source>
</evidence>
<dbReference type="Pfam" id="PF01687">
    <property type="entry name" value="Flavokinase"/>
    <property type="match status" value="1"/>
</dbReference>
<comment type="function">
    <text evidence="1">Catalyzes the phosphorylation of riboflavin to FMN followed by the adenylation of FMN to FAD.</text>
</comment>
<keyword evidence="5 15" id="KW-0288">FMN</keyword>
<name>A0A1T4W5Q8_9BACT</name>
<evidence type="ECO:0000256" key="16">
    <source>
        <dbReference type="SAM" id="MobiDB-lite"/>
    </source>
</evidence>
<comment type="catalytic activity">
    <reaction evidence="14 15">
        <text>FMN + ATP + H(+) = FAD + diphosphate</text>
        <dbReference type="Rhea" id="RHEA:17237"/>
        <dbReference type="ChEBI" id="CHEBI:15378"/>
        <dbReference type="ChEBI" id="CHEBI:30616"/>
        <dbReference type="ChEBI" id="CHEBI:33019"/>
        <dbReference type="ChEBI" id="CHEBI:57692"/>
        <dbReference type="ChEBI" id="CHEBI:58210"/>
        <dbReference type="EC" id="2.7.7.2"/>
    </reaction>
</comment>
<dbReference type="PANTHER" id="PTHR22749">
    <property type="entry name" value="RIBOFLAVIN KINASE/FMN ADENYLYLTRANSFERASE"/>
    <property type="match status" value="1"/>
</dbReference>
<keyword evidence="12" id="KW-0511">Multifunctional enzyme</keyword>
<dbReference type="GO" id="GO:0003919">
    <property type="term" value="F:FMN adenylyltransferase activity"/>
    <property type="evidence" value="ECO:0007669"/>
    <property type="project" value="UniProtKB-UniRule"/>
</dbReference>
<dbReference type="PIRSF" id="PIRSF004491">
    <property type="entry name" value="FAD_Synth"/>
    <property type="match status" value="1"/>
</dbReference>
<evidence type="ECO:0000256" key="5">
    <source>
        <dbReference type="ARBA" id="ARBA00022643"/>
    </source>
</evidence>
<dbReference type="EC" id="2.7.7.2" evidence="15"/>
<keyword evidence="11 15" id="KW-0067">ATP-binding</keyword>
<dbReference type="GO" id="GO:0006747">
    <property type="term" value="P:FAD biosynthetic process"/>
    <property type="evidence" value="ECO:0007669"/>
    <property type="project" value="UniProtKB-UniRule"/>
</dbReference>
<evidence type="ECO:0000256" key="3">
    <source>
        <dbReference type="ARBA" id="ARBA00005201"/>
    </source>
</evidence>
<dbReference type="NCBIfam" id="NF004162">
    <property type="entry name" value="PRK05627.1-5"/>
    <property type="match status" value="1"/>
</dbReference>
<dbReference type="CDD" id="cd02064">
    <property type="entry name" value="FAD_synthetase_N"/>
    <property type="match status" value="1"/>
</dbReference>
<comment type="catalytic activity">
    <reaction evidence="13 15">
        <text>riboflavin + ATP = FMN + ADP + H(+)</text>
        <dbReference type="Rhea" id="RHEA:14357"/>
        <dbReference type="ChEBI" id="CHEBI:15378"/>
        <dbReference type="ChEBI" id="CHEBI:30616"/>
        <dbReference type="ChEBI" id="CHEBI:57986"/>
        <dbReference type="ChEBI" id="CHEBI:58210"/>
        <dbReference type="ChEBI" id="CHEBI:456216"/>
        <dbReference type="EC" id="2.7.1.26"/>
    </reaction>
</comment>
<gene>
    <name evidence="18" type="ORF">SAMN02745704_00264</name>
</gene>
<comment type="similarity">
    <text evidence="15">Belongs to the ribF family.</text>
</comment>
<dbReference type="UniPathway" id="UPA00276">
    <property type="reaction ID" value="UER00406"/>
</dbReference>
<dbReference type="UniPathway" id="UPA00277">
    <property type="reaction ID" value="UER00407"/>
</dbReference>
<accession>A0A1T4W5Q8</accession>
<dbReference type="GO" id="GO:0005524">
    <property type="term" value="F:ATP binding"/>
    <property type="evidence" value="ECO:0007669"/>
    <property type="project" value="UniProtKB-UniRule"/>
</dbReference>
<keyword evidence="7 15" id="KW-0548">Nucleotidyltransferase</keyword>
<dbReference type="GO" id="GO:0008531">
    <property type="term" value="F:riboflavin kinase activity"/>
    <property type="evidence" value="ECO:0007669"/>
    <property type="project" value="UniProtKB-UniRule"/>
</dbReference>
<dbReference type="InterPro" id="IPR015865">
    <property type="entry name" value="Riboflavin_kinase_bac/euk"/>
</dbReference>
<evidence type="ECO:0000256" key="6">
    <source>
        <dbReference type="ARBA" id="ARBA00022679"/>
    </source>
</evidence>
<keyword evidence="10 15" id="KW-0274">FAD</keyword>
<reference evidence="18 19" key="1">
    <citation type="submission" date="2017-02" db="EMBL/GenBank/DDBJ databases">
        <authorList>
            <person name="Peterson S.W."/>
        </authorList>
    </citation>
    <scope>NUCLEOTIDE SEQUENCE [LARGE SCALE GENOMIC DNA]</scope>
    <source>
        <strain evidence="18 19">DSM 16080</strain>
    </source>
</reference>
<feature type="domain" description="Riboflavin kinase" evidence="17">
    <location>
        <begin position="183"/>
        <end position="307"/>
    </location>
</feature>
<dbReference type="FunFam" id="3.40.50.620:FF:000021">
    <property type="entry name" value="Riboflavin biosynthesis protein"/>
    <property type="match status" value="1"/>
</dbReference>
<protein>
    <recommendedName>
        <fullName evidence="15">Riboflavin biosynthesis protein</fullName>
    </recommendedName>
    <domain>
        <recommendedName>
            <fullName evidence="15">Riboflavin kinase</fullName>
            <ecNumber evidence="15">2.7.1.26</ecNumber>
        </recommendedName>
        <alternativeName>
            <fullName evidence="15">Flavokinase</fullName>
        </alternativeName>
    </domain>
    <domain>
        <recommendedName>
            <fullName evidence="15">FMN adenylyltransferase</fullName>
            <ecNumber evidence="15">2.7.7.2</ecNumber>
        </recommendedName>
        <alternativeName>
            <fullName evidence="15">FAD pyrophosphorylase</fullName>
        </alternativeName>
        <alternativeName>
            <fullName evidence="15">FAD synthase</fullName>
        </alternativeName>
    </domain>
</protein>
<evidence type="ECO:0000256" key="7">
    <source>
        <dbReference type="ARBA" id="ARBA00022695"/>
    </source>
</evidence>
<organism evidence="18 19">
    <name type="scientific">Paucidesulfovibrio gracilis DSM 16080</name>
    <dbReference type="NCBI Taxonomy" id="1121449"/>
    <lineage>
        <taxon>Bacteria</taxon>
        <taxon>Pseudomonadati</taxon>
        <taxon>Thermodesulfobacteriota</taxon>
        <taxon>Desulfovibrionia</taxon>
        <taxon>Desulfovibrionales</taxon>
        <taxon>Desulfovibrionaceae</taxon>
        <taxon>Paucidesulfovibrio</taxon>
    </lineage>
</organism>
<dbReference type="Proteomes" id="UP000190027">
    <property type="component" value="Unassembled WGS sequence"/>
</dbReference>
<comment type="pathway">
    <text evidence="2 15">Cofactor biosynthesis; FAD biosynthesis; FAD from FMN: step 1/1.</text>
</comment>
<dbReference type="STRING" id="1121449.SAMN02745704_00264"/>
<evidence type="ECO:0000256" key="14">
    <source>
        <dbReference type="ARBA" id="ARBA00049494"/>
    </source>
</evidence>
<feature type="region of interest" description="Disordered" evidence="16">
    <location>
        <begin position="306"/>
        <end position="335"/>
    </location>
</feature>
<dbReference type="SUPFAM" id="SSF52374">
    <property type="entry name" value="Nucleotidylyl transferase"/>
    <property type="match status" value="1"/>
</dbReference>